<keyword evidence="2" id="KW-1185">Reference proteome</keyword>
<sequence>MDGRGKGWWDASCRYRHGKAVRFEGCEHLLVDHINIVNSPQIHITLLGSRNAELRFLDIQSPESSPNTDGIHISSSNDVTIHDSIIGSGDDCISIGDYTSNITILDVSCGPGHGISSNLSIFVAQLRNSIGSFGGGGNEVEVEGIFVSRANFSGTTNGARIKTWQGARGNVRDVHFSDLIFTAVENPIIIDEHYGDPQEKNQTGVHISDVSYSRAQGTAKTAVAINFNCSSSVACTNITLDNIQLKSSIRGQQLSSFCINAHGITKGIVYPKSCLNSMKYQRA</sequence>
<evidence type="ECO:0000313" key="2">
    <source>
        <dbReference type="Proteomes" id="UP000006729"/>
    </source>
</evidence>
<proteinExistence type="predicted"/>
<dbReference type="EMBL" id="CM009290">
    <property type="protein sequence ID" value="KAI9401967.1"/>
    <property type="molecule type" value="Genomic_DNA"/>
</dbReference>
<gene>
    <name evidence="1" type="ORF">POPTR_001G199300v4</name>
</gene>
<comment type="caution">
    <text evidence="1">The sequence shown here is derived from an EMBL/GenBank/DDBJ whole genome shotgun (WGS) entry which is preliminary data.</text>
</comment>
<name>A0ACC0TJZ0_POPTR</name>
<reference evidence="1 2" key="1">
    <citation type="journal article" date="2006" name="Science">
        <title>The genome of black cottonwood, Populus trichocarpa (Torr. &amp; Gray).</title>
        <authorList>
            <person name="Tuskan G.A."/>
            <person name="Difazio S."/>
            <person name="Jansson S."/>
            <person name="Bohlmann J."/>
            <person name="Grigoriev I."/>
            <person name="Hellsten U."/>
            <person name="Putnam N."/>
            <person name="Ralph S."/>
            <person name="Rombauts S."/>
            <person name="Salamov A."/>
            <person name="Schein J."/>
            <person name="Sterck L."/>
            <person name="Aerts A."/>
            <person name="Bhalerao R.R."/>
            <person name="Bhalerao R.P."/>
            <person name="Blaudez D."/>
            <person name="Boerjan W."/>
            <person name="Brun A."/>
            <person name="Brunner A."/>
            <person name="Busov V."/>
            <person name="Campbell M."/>
            <person name="Carlson J."/>
            <person name="Chalot M."/>
            <person name="Chapman J."/>
            <person name="Chen G.L."/>
            <person name="Cooper D."/>
            <person name="Coutinho P.M."/>
            <person name="Couturier J."/>
            <person name="Covert S."/>
            <person name="Cronk Q."/>
            <person name="Cunningham R."/>
            <person name="Davis J."/>
            <person name="Degroeve S."/>
            <person name="Dejardin A."/>
            <person name="Depamphilis C."/>
            <person name="Detter J."/>
            <person name="Dirks B."/>
            <person name="Dubchak I."/>
            <person name="Duplessis S."/>
            <person name="Ehlting J."/>
            <person name="Ellis B."/>
            <person name="Gendler K."/>
            <person name="Goodstein D."/>
            <person name="Gribskov M."/>
            <person name="Grimwood J."/>
            <person name="Groover A."/>
            <person name="Gunter L."/>
            <person name="Hamberger B."/>
            <person name="Heinze B."/>
            <person name="Helariutta Y."/>
            <person name="Henrissat B."/>
            <person name="Holligan D."/>
            <person name="Holt R."/>
            <person name="Huang W."/>
            <person name="Islam-Faridi N."/>
            <person name="Jones S."/>
            <person name="Jones-Rhoades M."/>
            <person name="Jorgensen R."/>
            <person name="Joshi C."/>
            <person name="Kangasjarvi J."/>
            <person name="Karlsson J."/>
            <person name="Kelleher C."/>
            <person name="Kirkpatrick R."/>
            <person name="Kirst M."/>
            <person name="Kohler A."/>
            <person name="Kalluri U."/>
            <person name="Larimer F."/>
            <person name="Leebens-Mack J."/>
            <person name="Leple J.C."/>
            <person name="Locascio P."/>
            <person name="Lou Y."/>
            <person name="Lucas S."/>
            <person name="Martin F."/>
            <person name="Montanini B."/>
            <person name="Napoli C."/>
            <person name="Nelson D.R."/>
            <person name="Nelson C."/>
            <person name="Nieminen K."/>
            <person name="Nilsson O."/>
            <person name="Pereda V."/>
            <person name="Peter G."/>
            <person name="Philippe R."/>
            <person name="Pilate G."/>
            <person name="Poliakov A."/>
            <person name="Razumovskaya J."/>
            <person name="Richardson P."/>
            <person name="Rinaldi C."/>
            <person name="Ritland K."/>
            <person name="Rouze P."/>
            <person name="Ryaboy D."/>
            <person name="Schmutz J."/>
            <person name="Schrader J."/>
            <person name="Segerman B."/>
            <person name="Shin H."/>
            <person name="Siddiqui A."/>
            <person name="Sterky F."/>
            <person name="Terry A."/>
            <person name="Tsai C.J."/>
            <person name="Uberbacher E."/>
            <person name="Unneberg P."/>
            <person name="Vahala J."/>
            <person name="Wall K."/>
            <person name="Wessler S."/>
            <person name="Yang G."/>
            <person name="Yin T."/>
            <person name="Douglas C."/>
            <person name="Marra M."/>
            <person name="Sandberg G."/>
            <person name="Van de Peer Y."/>
            <person name="Rokhsar D."/>
        </authorList>
    </citation>
    <scope>NUCLEOTIDE SEQUENCE [LARGE SCALE GENOMIC DNA]</scope>
    <source>
        <strain evidence="2">cv. Nisqually</strain>
    </source>
</reference>
<accession>A0ACC0TJZ0</accession>
<evidence type="ECO:0000313" key="1">
    <source>
        <dbReference type="EMBL" id="KAI9401967.1"/>
    </source>
</evidence>
<organism evidence="1 2">
    <name type="scientific">Populus trichocarpa</name>
    <name type="common">Western balsam poplar</name>
    <name type="synonym">Populus balsamifera subsp. trichocarpa</name>
    <dbReference type="NCBI Taxonomy" id="3694"/>
    <lineage>
        <taxon>Eukaryota</taxon>
        <taxon>Viridiplantae</taxon>
        <taxon>Streptophyta</taxon>
        <taxon>Embryophyta</taxon>
        <taxon>Tracheophyta</taxon>
        <taxon>Spermatophyta</taxon>
        <taxon>Magnoliopsida</taxon>
        <taxon>eudicotyledons</taxon>
        <taxon>Gunneridae</taxon>
        <taxon>Pentapetalae</taxon>
        <taxon>rosids</taxon>
        <taxon>fabids</taxon>
        <taxon>Malpighiales</taxon>
        <taxon>Salicaceae</taxon>
        <taxon>Saliceae</taxon>
        <taxon>Populus</taxon>
    </lineage>
</organism>
<dbReference type="Proteomes" id="UP000006729">
    <property type="component" value="Chromosome 1"/>
</dbReference>
<protein>
    <submittedName>
        <fullName evidence="1">Uncharacterized protein</fullName>
    </submittedName>
</protein>